<dbReference type="GO" id="GO:0032259">
    <property type="term" value="P:methylation"/>
    <property type="evidence" value="ECO:0007669"/>
    <property type="project" value="UniProtKB-KW"/>
</dbReference>
<evidence type="ECO:0000256" key="3">
    <source>
        <dbReference type="ARBA" id="ARBA00022603"/>
    </source>
</evidence>
<reference evidence="7 9" key="1">
    <citation type="submission" date="2017-12" db="EMBL/GenBank/DDBJ databases">
        <title>Comparative genomics yields insights into virulence evolution of Verticillium dahliae.</title>
        <authorList>
            <person name="Fan R."/>
            <person name="Armitage A.D."/>
            <person name="Cascant-Lopez E."/>
            <person name="Sobczyk M."/>
            <person name="Cockerton H.M."/>
            <person name="Harrison R.J."/>
        </authorList>
    </citation>
    <scope>NUCLEOTIDE SEQUENCE [LARGE SCALE GENOMIC DNA]</scope>
    <source>
        <strain evidence="7 9">12008</strain>
    </source>
</reference>
<evidence type="ECO:0000256" key="2">
    <source>
        <dbReference type="ARBA" id="ARBA00022490"/>
    </source>
</evidence>
<comment type="similarity">
    <text evidence="5">Belongs to the class I-like SAM-binding methyltransferase superfamily. EFM5 family.</text>
</comment>
<keyword evidence="3 5" id="KW-0489">Methyltransferase</keyword>
<dbReference type="PANTHER" id="PTHR13200:SF0">
    <property type="entry name" value="EEF1A LYSINE METHYLTRANSFERASE 1"/>
    <property type="match status" value="1"/>
</dbReference>
<comment type="caution">
    <text evidence="8">The sequence shown here is derived from an EMBL/GenBank/DDBJ whole genome shotgun (WGS) entry which is preliminary data.</text>
</comment>
<organism evidence="8 10">
    <name type="scientific">Verticillium dahliae</name>
    <name type="common">Verticillium wilt</name>
    <dbReference type="NCBI Taxonomy" id="27337"/>
    <lineage>
        <taxon>Eukaryota</taxon>
        <taxon>Fungi</taxon>
        <taxon>Dikarya</taxon>
        <taxon>Ascomycota</taxon>
        <taxon>Pezizomycotina</taxon>
        <taxon>Sordariomycetes</taxon>
        <taxon>Hypocreomycetidae</taxon>
        <taxon>Glomerellales</taxon>
        <taxon>Plectosphaerellaceae</taxon>
        <taxon>Verticillium</taxon>
    </lineage>
</organism>
<dbReference type="InterPro" id="IPR019369">
    <property type="entry name" value="Efm5/EEF1AKMT1"/>
</dbReference>
<evidence type="ECO:0000313" key="10">
    <source>
        <dbReference type="Proteomes" id="UP000288725"/>
    </source>
</evidence>
<accession>A0A2J8BSI8</accession>
<sequence>MDDSDDEPLALSSHALAALAEFNAEKDAHQKRFEELNAKAEENAARNVPLSMSVFEEDWNKSQFWYSDETALAYAGELLRDADEADTVAVVSAPSVFIALRNLLGQYGPEQPKPKIILLEHDDRFRMFPEFIWYDFAHPFKLPAELKGAVTRIVCDPPFLNEDCQTKAAMTVRWLASPRVTTTGRVIVSTGERMRDLIAKVYRSFGVKLTTFEPKHARGLSNEFCCYASYECRLWTWQQMAEGGQEQ</sequence>
<dbReference type="Proteomes" id="UP000236305">
    <property type="component" value="Unassembled WGS sequence"/>
</dbReference>
<comment type="function">
    <text evidence="5">S-adenosyl-L-methionine-dependent protein-lysine N-methyltransferase that trimethylates elongation factor 1-alpha at 'Lys-79'.</text>
</comment>
<proteinExistence type="inferred from homology"/>
<comment type="subcellular location">
    <subcellularLocation>
        <location evidence="1 5">Cytoplasm</location>
    </subcellularLocation>
</comment>
<feature type="coiled-coil region" evidence="6">
    <location>
        <begin position="19"/>
        <end position="46"/>
    </location>
</feature>
<dbReference type="PANTHER" id="PTHR13200">
    <property type="entry name" value="EEF1A LYSINE METHYLTRANSFERASE 1"/>
    <property type="match status" value="1"/>
</dbReference>
<keyword evidence="6" id="KW-0175">Coiled coil</keyword>
<evidence type="ECO:0000256" key="6">
    <source>
        <dbReference type="SAM" id="Coils"/>
    </source>
</evidence>
<dbReference type="AlphaFoldDB" id="A0A2J8BSI8"/>
<dbReference type="Proteomes" id="UP000288725">
    <property type="component" value="Chromosome 7"/>
</dbReference>
<evidence type="ECO:0000313" key="8">
    <source>
        <dbReference type="EMBL" id="RXG41941.1"/>
    </source>
</evidence>
<evidence type="ECO:0000256" key="5">
    <source>
        <dbReference type="HAMAP-Rule" id="MF_03187"/>
    </source>
</evidence>
<dbReference type="Pfam" id="PF10237">
    <property type="entry name" value="N6-adenineMlase"/>
    <property type="match status" value="1"/>
</dbReference>
<evidence type="ECO:0000256" key="4">
    <source>
        <dbReference type="ARBA" id="ARBA00022679"/>
    </source>
</evidence>
<dbReference type="EC" id="2.1.1.-" evidence="5"/>
<evidence type="ECO:0000313" key="7">
    <source>
        <dbReference type="EMBL" id="PNH27733.1"/>
    </source>
</evidence>
<dbReference type="GO" id="GO:0016279">
    <property type="term" value="F:protein-lysine N-methyltransferase activity"/>
    <property type="evidence" value="ECO:0007669"/>
    <property type="project" value="UniProtKB-UniRule"/>
</dbReference>
<dbReference type="InterPro" id="IPR041370">
    <property type="entry name" value="Mlase_EEF1AKMT1/ZCCHC4"/>
</dbReference>
<dbReference type="EMBL" id="RSDZ01000159">
    <property type="protein sequence ID" value="RXG41941.1"/>
    <property type="molecule type" value="Genomic_DNA"/>
</dbReference>
<dbReference type="GO" id="GO:0005737">
    <property type="term" value="C:cytoplasm"/>
    <property type="evidence" value="ECO:0007669"/>
    <property type="project" value="UniProtKB-SubCell"/>
</dbReference>
<evidence type="ECO:0000313" key="9">
    <source>
        <dbReference type="Proteomes" id="UP000236305"/>
    </source>
</evidence>
<keyword evidence="4 5" id="KW-0808">Transferase</keyword>
<keyword evidence="2 5" id="KW-0963">Cytoplasm</keyword>
<dbReference type="EMBL" id="MPSH01000042">
    <property type="protein sequence ID" value="PNH27733.1"/>
    <property type="molecule type" value="Genomic_DNA"/>
</dbReference>
<gene>
    <name evidence="5" type="primary">EFM5</name>
    <name evidence="7" type="ORF">BJF96_g9026</name>
    <name evidence="8" type="ORF">VDGE_02327</name>
</gene>
<name>A0A2J8BSI8_VERDA</name>
<evidence type="ECO:0000256" key="1">
    <source>
        <dbReference type="ARBA" id="ARBA00004496"/>
    </source>
</evidence>
<reference evidence="8 10" key="2">
    <citation type="submission" date="2018-12" db="EMBL/GenBank/DDBJ databases">
        <title>Genome of Verticillium dahliae isolate Getta Getta.</title>
        <authorList>
            <person name="Gardiner D.M."/>
        </authorList>
    </citation>
    <scope>NUCLEOTIDE SEQUENCE [LARGE SCALE GENOMIC DNA]</scope>
    <source>
        <strain evidence="8 10">Getta Getta</strain>
    </source>
</reference>
<protein>
    <recommendedName>
        <fullName evidence="5">Protein-lysine N-methyltransferase EFM5</fullName>
        <ecNumber evidence="5">2.1.1.-</ecNumber>
    </recommendedName>
    <alternativeName>
        <fullName evidence="5">Elongation factor methyltransferase 5</fullName>
    </alternativeName>
</protein>
<dbReference type="OMA" id="CNFRPEH"/>
<dbReference type="HAMAP" id="MF_03187">
    <property type="entry name" value="Methyltr_EFM5"/>
    <property type="match status" value="1"/>
</dbReference>